<sequence length="556" mass="61003">MGTTLSPFRYIAFARYLLQRWLDHPHVSSWKGKGKAVNPTHYRTNRHLPGRGPVVRSMSAESGRSLPISHPDLQHPIAGPSEYRRPLVPDPNLPPEPNDIYRLMNDERLMIPGALKPPREVVVLCHGLYGFSTATPIPLFPSLKLHYWASVLEVLRDRMGVKVVVVGVKGTGSIEERAQQMHEFLRERLPRGTGVNFVAHSMGGLDCRHLISTIKPDTYTPLSLTTIGTPHRGSPFMDWCSANIGLGNITAAAAAAAIETAKNVPFSLKTPLLSRALDIKKSEESSSSSISAFTSGLTSYLLNIFDSPAYSNLTTAFLRDFNPKTPDSSSVKYTSVAGRIAKMSVLHPLWFPKLVLDAAGEKGYPAPEKPYEGNDGLVNVSSAKWGEFLGAVDDCHHWDLRGEGGLWPNGGSIGDKKPEGKPDESMPGGWDWQGGVQEHLGLDPAATSKDLKAQQEKGKAGTSDKEGNDNNSSTWDVAQVGQVLDWVTDYLPGEKSTEVGKKQLADAKREKEKETRAKEGGRGKDGDKEKEKDKKQKFDLARFYGGLMIKLREDGF</sequence>
<proteinExistence type="predicted"/>
<dbReference type="GO" id="GO:0016787">
    <property type="term" value="F:hydrolase activity"/>
    <property type="evidence" value="ECO:0007669"/>
    <property type="project" value="UniProtKB-KW"/>
</dbReference>
<name>A0A1Y2BJP1_9TREE</name>
<feature type="region of interest" description="Disordered" evidence="1">
    <location>
        <begin position="497"/>
        <end position="535"/>
    </location>
</feature>
<feature type="region of interest" description="Disordered" evidence="1">
    <location>
        <begin position="32"/>
        <end position="53"/>
    </location>
</feature>
<organism evidence="2 3">
    <name type="scientific">Naematelia encephala</name>
    <dbReference type="NCBI Taxonomy" id="71784"/>
    <lineage>
        <taxon>Eukaryota</taxon>
        <taxon>Fungi</taxon>
        <taxon>Dikarya</taxon>
        <taxon>Basidiomycota</taxon>
        <taxon>Agaricomycotina</taxon>
        <taxon>Tremellomycetes</taxon>
        <taxon>Tremellales</taxon>
        <taxon>Naemateliaceae</taxon>
        <taxon>Naematelia</taxon>
    </lineage>
</organism>
<accession>A0A1Y2BJP1</accession>
<evidence type="ECO:0000313" key="3">
    <source>
        <dbReference type="Proteomes" id="UP000193986"/>
    </source>
</evidence>
<dbReference type="Gene3D" id="3.40.50.1820">
    <property type="entry name" value="alpha/beta hydrolase"/>
    <property type="match status" value="1"/>
</dbReference>
<keyword evidence="2" id="KW-0378">Hydrolase</keyword>
<dbReference type="EMBL" id="MCFC01000002">
    <property type="protein sequence ID" value="ORY34820.1"/>
    <property type="molecule type" value="Genomic_DNA"/>
</dbReference>
<feature type="compositionally biased region" description="Gly residues" evidence="1">
    <location>
        <begin position="403"/>
        <end position="413"/>
    </location>
</feature>
<dbReference type="AlphaFoldDB" id="A0A1Y2BJP1"/>
<feature type="region of interest" description="Disordered" evidence="1">
    <location>
        <begin position="403"/>
        <end position="476"/>
    </location>
</feature>
<reference evidence="2 3" key="1">
    <citation type="submission" date="2016-07" db="EMBL/GenBank/DDBJ databases">
        <title>Pervasive Adenine N6-methylation of Active Genes in Fungi.</title>
        <authorList>
            <consortium name="DOE Joint Genome Institute"/>
            <person name="Mondo S.J."/>
            <person name="Dannebaum R.O."/>
            <person name="Kuo R.C."/>
            <person name="Labutti K."/>
            <person name="Haridas S."/>
            <person name="Kuo A."/>
            <person name="Salamov A."/>
            <person name="Ahrendt S.R."/>
            <person name="Lipzen A."/>
            <person name="Sullivan W."/>
            <person name="Andreopoulos W.B."/>
            <person name="Clum A."/>
            <person name="Lindquist E."/>
            <person name="Daum C."/>
            <person name="Ramamoorthy G.K."/>
            <person name="Gryganskyi A."/>
            <person name="Culley D."/>
            <person name="Magnuson J.K."/>
            <person name="James T.Y."/>
            <person name="O'Malley M.A."/>
            <person name="Stajich J.E."/>
            <person name="Spatafora J.W."/>
            <person name="Visel A."/>
            <person name="Grigoriev I.V."/>
        </authorList>
    </citation>
    <scope>NUCLEOTIDE SEQUENCE [LARGE SCALE GENOMIC DNA]</scope>
    <source>
        <strain evidence="2 3">68-887.2</strain>
    </source>
</reference>
<dbReference type="SUPFAM" id="SSF53474">
    <property type="entry name" value="alpha/beta-Hydrolases"/>
    <property type="match status" value="1"/>
</dbReference>
<dbReference type="Proteomes" id="UP000193986">
    <property type="component" value="Unassembled WGS sequence"/>
</dbReference>
<dbReference type="STRING" id="71784.A0A1Y2BJP1"/>
<gene>
    <name evidence="2" type="ORF">BCR39DRAFT_592330</name>
</gene>
<keyword evidence="3" id="KW-1185">Reference proteome</keyword>
<dbReference type="PANTHER" id="PTHR11440">
    <property type="entry name" value="LECITHIN-CHOLESTEROL ACYLTRANSFERASE-RELATED"/>
    <property type="match status" value="1"/>
</dbReference>
<evidence type="ECO:0000256" key="1">
    <source>
        <dbReference type="SAM" id="MobiDB-lite"/>
    </source>
</evidence>
<dbReference type="OrthoDB" id="5592486at2759"/>
<feature type="compositionally biased region" description="Basic and acidic residues" evidence="1">
    <location>
        <begin position="414"/>
        <end position="424"/>
    </location>
</feature>
<dbReference type="InterPro" id="IPR029058">
    <property type="entry name" value="AB_hydrolase_fold"/>
</dbReference>
<feature type="compositionally biased region" description="Basic and acidic residues" evidence="1">
    <location>
        <begin position="449"/>
        <end position="468"/>
    </location>
</feature>
<dbReference type="InParanoid" id="A0A1Y2BJP1"/>
<protein>
    <submittedName>
        <fullName evidence="2">Alpha/Beta hydrolase protein</fullName>
    </submittedName>
</protein>
<comment type="caution">
    <text evidence="2">The sequence shown here is derived from an EMBL/GenBank/DDBJ whole genome shotgun (WGS) entry which is preliminary data.</text>
</comment>
<evidence type="ECO:0000313" key="2">
    <source>
        <dbReference type="EMBL" id="ORY34820.1"/>
    </source>
</evidence>